<dbReference type="Pfam" id="PF25954">
    <property type="entry name" value="Beta-barrel_RND_2"/>
    <property type="match status" value="1"/>
</dbReference>
<dbReference type="InterPro" id="IPR006143">
    <property type="entry name" value="RND_pump_MFP"/>
</dbReference>
<dbReference type="GO" id="GO:0030313">
    <property type="term" value="C:cell envelope"/>
    <property type="evidence" value="ECO:0007669"/>
    <property type="project" value="TreeGrafter"/>
</dbReference>
<name>A0A8J2Y8T4_9FLAO</name>
<evidence type="ECO:0000313" key="7">
    <source>
        <dbReference type="Proteomes" id="UP000652231"/>
    </source>
</evidence>
<keyword evidence="3" id="KW-0175">Coiled coil</keyword>
<dbReference type="SUPFAM" id="SSF111369">
    <property type="entry name" value="HlyD-like secretion proteins"/>
    <property type="match status" value="1"/>
</dbReference>
<evidence type="ECO:0000256" key="1">
    <source>
        <dbReference type="ARBA" id="ARBA00009477"/>
    </source>
</evidence>
<evidence type="ECO:0000256" key="2">
    <source>
        <dbReference type="ARBA" id="ARBA00022448"/>
    </source>
</evidence>
<dbReference type="InterPro" id="IPR058792">
    <property type="entry name" value="Beta-barrel_RND_2"/>
</dbReference>
<evidence type="ECO:0000313" key="6">
    <source>
        <dbReference type="EMBL" id="GGD95265.1"/>
    </source>
</evidence>
<organism evidence="6 7">
    <name type="scientific">Planktosalinus lacus</name>
    <dbReference type="NCBI Taxonomy" id="1526573"/>
    <lineage>
        <taxon>Bacteria</taxon>
        <taxon>Pseudomonadati</taxon>
        <taxon>Bacteroidota</taxon>
        <taxon>Flavobacteriia</taxon>
        <taxon>Flavobacteriales</taxon>
        <taxon>Flavobacteriaceae</taxon>
        <taxon>Planktosalinus</taxon>
    </lineage>
</organism>
<feature type="domain" description="CzcB-like barrel-sandwich hybrid" evidence="5">
    <location>
        <begin position="75"/>
        <end position="219"/>
    </location>
</feature>
<evidence type="ECO:0000256" key="3">
    <source>
        <dbReference type="SAM" id="Coils"/>
    </source>
</evidence>
<reference evidence="6" key="2">
    <citation type="submission" date="2020-09" db="EMBL/GenBank/DDBJ databases">
        <authorList>
            <person name="Sun Q."/>
            <person name="Zhou Y."/>
        </authorList>
    </citation>
    <scope>NUCLEOTIDE SEQUENCE</scope>
    <source>
        <strain evidence="6">CGMCC 1.12924</strain>
    </source>
</reference>
<dbReference type="InterPro" id="IPR051909">
    <property type="entry name" value="MFP_Cation_Efflux"/>
</dbReference>
<comment type="similarity">
    <text evidence="1">Belongs to the membrane fusion protein (MFP) (TC 8.A.1) family.</text>
</comment>
<protein>
    <submittedName>
        <fullName evidence="6">Hemolysin D</fullName>
    </submittedName>
</protein>
<dbReference type="GO" id="GO:0015679">
    <property type="term" value="P:plasma membrane copper ion transport"/>
    <property type="evidence" value="ECO:0007669"/>
    <property type="project" value="TreeGrafter"/>
</dbReference>
<dbReference type="GO" id="GO:0060003">
    <property type="term" value="P:copper ion export"/>
    <property type="evidence" value="ECO:0007669"/>
    <property type="project" value="TreeGrafter"/>
</dbReference>
<dbReference type="AlphaFoldDB" id="A0A8J2Y8T4"/>
<dbReference type="PANTHER" id="PTHR30097:SF4">
    <property type="entry name" value="SLR6042 PROTEIN"/>
    <property type="match status" value="1"/>
</dbReference>
<accession>A0A8J2Y8T4</accession>
<dbReference type="Gene3D" id="1.10.287.470">
    <property type="entry name" value="Helix hairpin bin"/>
    <property type="match status" value="1"/>
</dbReference>
<reference evidence="6" key="1">
    <citation type="journal article" date="2014" name="Int. J. Syst. Evol. Microbiol.">
        <title>Complete genome sequence of Corynebacterium casei LMG S-19264T (=DSM 44701T), isolated from a smear-ripened cheese.</title>
        <authorList>
            <consortium name="US DOE Joint Genome Institute (JGI-PGF)"/>
            <person name="Walter F."/>
            <person name="Albersmeier A."/>
            <person name="Kalinowski J."/>
            <person name="Ruckert C."/>
        </authorList>
    </citation>
    <scope>NUCLEOTIDE SEQUENCE</scope>
    <source>
        <strain evidence="6">CGMCC 1.12924</strain>
    </source>
</reference>
<dbReference type="GO" id="GO:0022857">
    <property type="term" value="F:transmembrane transporter activity"/>
    <property type="evidence" value="ECO:0007669"/>
    <property type="project" value="InterPro"/>
</dbReference>
<dbReference type="EMBL" id="BMGK01000007">
    <property type="protein sequence ID" value="GGD95265.1"/>
    <property type="molecule type" value="Genomic_DNA"/>
</dbReference>
<dbReference type="Pfam" id="PF25973">
    <property type="entry name" value="BSH_CzcB"/>
    <property type="match status" value="1"/>
</dbReference>
<dbReference type="Gene3D" id="2.40.50.100">
    <property type="match status" value="1"/>
</dbReference>
<dbReference type="InterPro" id="IPR058647">
    <property type="entry name" value="BSH_CzcB-like"/>
</dbReference>
<proteinExistence type="inferred from homology"/>
<dbReference type="GO" id="GO:0016020">
    <property type="term" value="C:membrane"/>
    <property type="evidence" value="ECO:0007669"/>
    <property type="project" value="InterPro"/>
</dbReference>
<sequence>MNHYISYFLVLTILLTSCKDTENNTTETEEANNLITLTEDQFQTNAFKIDTLSAHHFPTYIRTQGVIDVPPQNKVEIHAMMGGFVKNISLLVGDKVEKDQVLVTLENPEFVSLQQEYLETREQLEYLRSEYERQTILLEENITSQKSFLKAESEYKTAVARMESLKKRLQLLNLNPERIQSGTLSSQVQLRSPISGFVSSISVNSGTYVSEIEPVMEIVNNDHMHLEMQVFERDIPQLKKGKTIVFKTPETTADPFMGTVHLIGTTVNNQTRTTQVHGHIPDSIAGRFAVGMFVEAQIETGSTTARALPKDAVVEVEGSFFVLLKEDTEGFQFKKVMVQPGKEHNGFVEIKNAATFPASAQFLVKGAYNLIGE</sequence>
<feature type="domain" description="CusB-like beta-barrel" evidence="4">
    <location>
        <begin position="226"/>
        <end position="300"/>
    </location>
</feature>
<feature type="coiled-coil region" evidence="3">
    <location>
        <begin position="114"/>
        <end position="175"/>
    </location>
</feature>
<keyword evidence="2" id="KW-0813">Transport</keyword>
<dbReference type="PANTHER" id="PTHR30097">
    <property type="entry name" value="CATION EFFLUX SYSTEM PROTEIN CUSB"/>
    <property type="match status" value="1"/>
</dbReference>
<dbReference type="Proteomes" id="UP000652231">
    <property type="component" value="Unassembled WGS sequence"/>
</dbReference>
<comment type="caution">
    <text evidence="6">The sequence shown here is derived from an EMBL/GenBank/DDBJ whole genome shotgun (WGS) entry which is preliminary data.</text>
</comment>
<dbReference type="NCBIfam" id="TIGR01730">
    <property type="entry name" value="RND_mfp"/>
    <property type="match status" value="1"/>
</dbReference>
<evidence type="ECO:0000259" key="5">
    <source>
        <dbReference type="Pfam" id="PF25973"/>
    </source>
</evidence>
<evidence type="ECO:0000259" key="4">
    <source>
        <dbReference type="Pfam" id="PF25954"/>
    </source>
</evidence>
<keyword evidence="7" id="KW-1185">Reference proteome</keyword>
<dbReference type="Gene3D" id="2.40.420.20">
    <property type="match status" value="1"/>
</dbReference>
<gene>
    <name evidence="6" type="ORF">GCM10011312_18630</name>
</gene>
<dbReference type="Gene3D" id="2.40.30.170">
    <property type="match status" value="1"/>
</dbReference>
<dbReference type="RefSeq" id="WP_188441831.1">
    <property type="nucleotide sequence ID" value="NZ_BMGK01000007.1"/>
</dbReference>